<feature type="transmembrane region" description="Helical" evidence="2">
    <location>
        <begin position="28"/>
        <end position="48"/>
    </location>
</feature>
<feature type="transmembrane region" description="Helical" evidence="2">
    <location>
        <begin position="567"/>
        <end position="588"/>
    </location>
</feature>
<comment type="caution">
    <text evidence="3">The sequence shown here is derived from an EMBL/GenBank/DDBJ whole genome shotgun (WGS) entry which is preliminary data.</text>
</comment>
<dbReference type="GO" id="GO:1904294">
    <property type="term" value="P:positive regulation of ERAD pathway"/>
    <property type="evidence" value="ECO:0007669"/>
    <property type="project" value="TreeGrafter"/>
</dbReference>
<feature type="compositionally biased region" description="Polar residues" evidence="1">
    <location>
        <begin position="734"/>
        <end position="743"/>
    </location>
</feature>
<protein>
    <submittedName>
        <fullName evidence="3">Uncharacterized protein</fullName>
    </submittedName>
</protein>
<dbReference type="AlphaFoldDB" id="A0AAP0KGD7"/>
<evidence type="ECO:0000256" key="1">
    <source>
        <dbReference type="SAM" id="MobiDB-lite"/>
    </source>
</evidence>
<feature type="region of interest" description="Disordered" evidence="1">
    <location>
        <begin position="675"/>
        <end position="743"/>
    </location>
</feature>
<feature type="compositionally biased region" description="Polar residues" evidence="1">
    <location>
        <begin position="675"/>
        <end position="685"/>
    </location>
</feature>
<evidence type="ECO:0000313" key="3">
    <source>
        <dbReference type="EMBL" id="KAK9151129.1"/>
    </source>
</evidence>
<dbReference type="PANTHER" id="PTHR21650">
    <property type="entry name" value="MEMBRALIN/KINETOCHORE PROTEIN NUF2"/>
    <property type="match status" value="1"/>
</dbReference>
<organism evidence="3 4">
    <name type="scientific">Stephania yunnanensis</name>
    <dbReference type="NCBI Taxonomy" id="152371"/>
    <lineage>
        <taxon>Eukaryota</taxon>
        <taxon>Viridiplantae</taxon>
        <taxon>Streptophyta</taxon>
        <taxon>Embryophyta</taxon>
        <taxon>Tracheophyta</taxon>
        <taxon>Spermatophyta</taxon>
        <taxon>Magnoliopsida</taxon>
        <taxon>Ranunculales</taxon>
        <taxon>Menispermaceae</taxon>
        <taxon>Menispermoideae</taxon>
        <taxon>Cissampelideae</taxon>
        <taxon>Stephania</taxon>
    </lineage>
</organism>
<evidence type="ECO:0000313" key="4">
    <source>
        <dbReference type="Proteomes" id="UP001420932"/>
    </source>
</evidence>
<name>A0AAP0KGD7_9MAGN</name>
<keyword evidence="2" id="KW-0472">Membrane</keyword>
<dbReference type="Proteomes" id="UP001420932">
    <property type="component" value="Unassembled WGS sequence"/>
</dbReference>
<keyword evidence="2" id="KW-1133">Transmembrane helix</keyword>
<accession>A0AAP0KGD7</accession>
<evidence type="ECO:0000256" key="2">
    <source>
        <dbReference type="SAM" id="Phobius"/>
    </source>
</evidence>
<sequence length="793" mass="88259">MDPEQTFIRVQERFSQILSPRVRTALEYVYLVVAIALFCVLVVMHANYVQQPGCSSELYVVRSSEAQLAHIKEKPSCLDYLKGKGKLDDITSIAAQSHNSVESTVEDIGDALPVANDIEVPNVDGDGFAVLGTKFWLNWIGSGARRSKLVFKALKTDNVELQPESSADISNSKAINNEKESDDGTVVQHGILLISARKSFKAAVVQFCSKCHLHFSFFIGRARQLLVSFYNGLKKLQKWVAKAKGGVQISLPLSLTPIMTQIETQTSSPIPHKRFEVQHVAGANMYLKMPWWVHLCRLDKINSFADIVISLDTVESVLRPILKRETKKMSRTVEGLGNNMSVKRDERNRCGESKNSRHEVSWSGYFLLPEGAKTQHGIRTVNISISARHSCFGNRSRVFNTFGSLEELNFQIRQLRWCCSTLPSHLDVCLHCYRKVGRAHHDRAVAAWQQLLINRFVGYDTILMNSLLSSPGQGEVVAVASAAATVALDSDAIVALEVISYIYNYQTKEFYDLSYAHEPTEVNTRFGDYLVTKCGVLIMSLFVFFTTTMSVSFTLRETQTRMLKFTGFSYLAFAAAAVFMQHLILYFWNRFEGMELSQRRVLHHNTVGIAPCRHGVPHLCMPLHLALFGVAPSERQVPALQRLMQSRRSQFPQPDIHITSSTILASTLHITRLNMRNPTPVNPGSPSGPGMRSVFNQAALPNSPADVPGGQEASDTISHGGTGTPDQFPELPQRSPTEAAQNHNSLNSFGSLLLWILGGASSEGLNSFLSLFRDARDEDQVYPESLQYEGPGT</sequence>
<dbReference type="GO" id="GO:0034976">
    <property type="term" value="P:response to endoplasmic reticulum stress"/>
    <property type="evidence" value="ECO:0007669"/>
    <property type="project" value="TreeGrafter"/>
</dbReference>
<keyword evidence="2" id="KW-0812">Transmembrane</keyword>
<keyword evidence="4" id="KW-1185">Reference proteome</keyword>
<dbReference type="GO" id="GO:0005783">
    <property type="term" value="C:endoplasmic reticulum"/>
    <property type="evidence" value="ECO:0007669"/>
    <property type="project" value="TreeGrafter"/>
</dbReference>
<feature type="transmembrane region" description="Helical" evidence="2">
    <location>
        <begin position="535"/>
        <end position="555"/>
    </location>
</feature>
<reference evidence="3 4" key="1">
    <citation type="submission" date="2024-01" db="EMBL/GenBank/DDBJ databases">
        <title>Genome assemblies of Stephania.</title>
        <authorList>
            <person name="Yang L."/>
        </authorList>
    </citation>
    <scope>NUCLEOTIDE SEQUENCE [LARGE SCALE GENOMIC DNA]</scope>
    <source>
        <strain evidence="3">YNDBR</strain>
        <tissue evidence="3">Leaf</tissue>
    </source>
</reference>
<dbReference type="PANTHER" id="PTHR21650:SF4">
    <property type="entry name" value="MEMBRALIN"/>
    <property type="match status" value="1"/>
</dbReference>
<dbReference type="EMBL" id="JBBNAF010000004">
    <property type="protein sequence ID" value="KAK9151129.1"/>
    <property type="molecule type" value="Genomic_DNA"/>
</dbReference>
<proteinExistence type="predicted"/>
<gene>
    <name evidence="3" type="ORF">Syun_009438</name>
</gene>